<name>A0A1H1VFG3_9ACTN</name>
<reference evidence="1 2" key="1">
    <citation type="submission" date="2016-10" db="EMBL/GenBank/DDBJ databases">
        <authorList>
            <person name="de Groot N.N."/>
        </authorList>
    </citation>
    <scope>NUCLEOTIDE SEQUENCE [LARGE SCALE GENOMIC DNA]</scope>
    <source>
        <strain evidence="1 2">DSM 43941</strain>
    </source>
</reference>
<evidence type="ECO:0000313" key="2">
    <source>
        <dbReference type="Proteomes" id="UP000198688"/>
    </source>
</evidence>
<accession>A0A1H1VFG3</accession>
<evidence type="ECO:0000313" key="1">
    <source>
        <dbReference type="EMBL" id="SDS83522.1"/>
    </source>
</evidence>
<dbReference type="RefSeq" id="WP_092543188.1">
    <property type="nucleotide sequence ID" value="NZ_BOMJ01000011.1"/>
</dbReference>
<organism evidence="1 2">
    <name type="scientific">Actinoplanes derwentensis</name>
    <dbReference type="NCBI Taxonomy" id="113562"/>
    <lineage>
        <taxon>Bacteria</taxon>
        <taxon>Bacillati</taxon>
        <taxon>Actinomycetota</taxon>
        <taxon>Actinomycetes</taxon>
        <taxon>Micromonosporales</taxon>
        <taxon>Micromonosporaceae</taxon>
        <taxon>Actinoplanes</taxon>
    </lineage>
</organism>
<keyword evidence="2" id="KW-1185">Reference proteome</keyword>
<dbReference type="EMBL" id="LT629758">
    <property type="protein sequence ID" value="SDS83522.1"/>
    <property type="molecule type" value="Genomic_DNA"/>
</dbReference>
<dbReference type="STRING" id="113562.SAMN04489716_1744"/>
<dbReference type="Proteomes" id="UP000198688">
    <property type="component" value="Chromosome I"/>
</dbReference>
<proteinExistence type="predicted"/>
<sequence>MNSRLLSFAVLTVVVLAGVAYGVNYLWDKRFGPTTASAADCRLAQQLFDKAQTPPADPAEAEKWEVQIRQIRYTQFVDQGISTQVARYVSWKRVQATGATERPDAGELDEITELAIGHCDDSGVDLKIPRIVF</sequence>
<gene>
    <name evidence="1" type="ORF">SAMN04489716_1744</name>
</gene>
<protein>
    <submittedName>
        <fullName evidence="1">Uncharacterized protein</fullName>
    </submittedName>
</protein>
<dbReference type="AlphaFoldDB" id="A0A1H1VFG3"/>
<dbReference type="OrthoDB" id="3291890at2"/>